<keyword evidence="4 6" id="KW-1133">Transmembrane helix</keyword>
<feature type="transmembrane region" description="Helical" evidence="6">
    <location>
        <begin position="237"/>
        <end position="256"/>
    </location>
</feature>
<dbReference type="EMBL" id="CP095053">
    <property type="protein sequence ID" value="UOR03844.1"/>
    <property type="molecule type" value="Genomic_DNA"/>
</dbReference>
<feature type="transmembrane region" description="Helical" evidence="6">
    <location>
        <begin position="375"/>
        <end position="394"/>
    </location>
</feature>
<keyword evidence="3 6" id="KW-0812">Transmembrane</keyword>
<dbReference type="Gene3D" id="1.20.1740.10">
    <property type="entry name" value="Amino acid/polyamine transporter I"/>
    <property type="match status" value="1"/>
</dbReference>
<sequence>MADIFAKKSLDKLMHEADEGEGGGLKRTLTATNLTMLGIGAIIGAGIFVLTGTAAANAAGPAIVISFIIAGLGCLFAGLCYAEFASMIPIAGSAYTYGYATLGEFIAWIIGWDLILEYLFGAATVAVGWSGNLVSILEKAGVHVPAAISQAPIAYDGAHFTTTGAIINLPAVLLIGAMTVLLVVGIQESARFNNIIVFVKVAIVLLVIAFGFKYVNAANWSPFIPPVESLPGGGSRYGWEGIVRGAAVVFFSYIGFDAVSTAAQEAKNPQRDMPVGMLLSLGICTLLYVLMSLVLTGLTSYKNLNVPDPVLVALQAAGPSLGWLYYFTGLGAIAGLASVVLVMLMGQPRIFFAMSRDGLLPPIFGKVHPKFQTPYITTIFTGVVCAIVAGILPVGLLGELVSIGTLLAFVIVCGGIIALRRRDPNLHRPFRTPWVPFVPGMGILICGYMMFNLPWDTWLRLIIWMAIGVVIYFLYGRHNSKLNRERAEEAAGK</sequence>
<protein>
    <submittedName>
        <fullName evidence="7">Amino acid permease</fullName>
    </submittedName>
</protein>
<feature type="transmembrane region" description="Helical" evidence="6">
    <location>
        <begin position="165"/>
        <end position="185"/>
    </location>
</feature>
<feature type="transmembrane region" description="Helical" evidence="6">
    <location>
        <begin position="277"/>
        <end position="301"/>
    </location>
</feature>
<dbReference type="PANTHER" id="PTHR43243:SF4">
    <property type="entry name" value="CATIONIC AMINO ACID TRANSPORTER 4"/>
    <property type="match status" value="1"/>
</dbReference>
<evidence type="ECO:0000256" key="1">
    <source>
        <dbReference type="ARBA" id="ARBA00004141"/>
    </source>
</evidence>
<dbReference type="PIRSF" id="PIRSF006060">
    <property type="entry name" value="AA_transporter"/>
    <property type="match status" value="1"/>
</dbReference>
<dbReference type="AlphaFoldDB" id="A0A8T9SS45"/>
<evidence type="ECO:0000256" key="3">
    <source>
        <dbReference type="ARBA" id="ARBA00022692"/>
    </source>
</evidence>
<evidence type="ECO:0000313" key="7">
    <source>
        <dbReference type="EMBL" id="UOR03844.1"/>
    </source>
</evidence>
<feature type="transmembrane region" description="Helical" evidence="6">
    <location>
        <begin position="62"/>
        <end position="84"/>
    </location>
</feature>
<dbReference type="Pfam" id="PF13520">
    <property type="entry name" value="AA_permease_2"/>
    <property type="match status" value="1"/>
</dbReference>
<name>A0A8T9SS45_9BACT</name>
<feature type="transmembrane region" description="Helical" evidence="6">
    <location>
        <begin position="197"/>
        <end position="217"/>
    </location>
</feature>
<dbReference type="PANTHER" id="PTHR43243">
    <property type="entry name" value="INNER MEMBRANE TRANSPORTER YGJI-RELATED"/>
    <property type="match status" value="1"/>
</dbReference>
<dbReference type="InterPro" id="IPR002293">
    <property type="entry name" value="AA/rel_permease1"/>
</dbReference>
<comment type="subcellular location">
    <subcellularLocation>
        <location evidence="1">Membrane</location>
        <topology evidence="1">Multi-pass membrane protein</topology>
    </subcellularLocation>
</comment>
<keyword evidence="8" id="KW-1185">Reference proteome</keyword>
<evidence type="ECO:0000256" key="4">
    <source>
        <dbReference type="ARBA" id="ARBA00022989"/>
    </source>
</evidence>
<feature type="transmembrane region" description="Helical" evidence="6">
    <location>
        <begin position="400"/>
        <end position="419"/>
    </location>
</feature>
<evidence type="ECO:0000256" key="2">
    <source>
        <dbReference type="ARBA" id="ARBA00022448"/>
    </source>
</evidence>
<proteinExistence type="predicted"/>
<dbReference type="GO" id="GO:0016020">
    <property type="term" value="C:membrane"/>
    <property type="evidence" value="ECO:0007669"/>
    <property type="project" value="UniProtKB-SubCell"/>
</dbReference>
<reference evidence="7 8" key="1">
    <citation type="submission" date="2022-04" db="EMBL/GenBank/DDBJ databases">
        <title>Hymenobacter sp. isolated from the air.</title>
        <authorList>
            <person name="Won M."/>
            <person name="Lee C.-M."/>
            <person name="Woen H.-Y."/>
            <person name="Kwon S.-W."/>
        </authorList>
    </citation>
    <scope>NUCLEOTIDE SEQUENCE [LARGE SCALE GENOMIC DNA]</scope>
    <source>
        <strain evidence="8">5413 J-13</strain>
    </source>
</reference>
<dbReference type="Proteomes" id="UP000829925">
    <property type="component" value="Chromosome"/>
</dbReference>
<gene>
    <name evidence="7" type="ORF">MUN82_12895</name>
</gene>
<evidence type="ECO:0000256" key="6">
    <source>
        <dbReference type="SAM" id="Phobius"/>
    </source>
</evidence>
<keyword evidence="5 6" id="KW-0472">Membrane</keyword>
<feature type="transmembrane region" description="Helical" evidence="6">
    <location>
        <begin position="457"/>
        <end position="475"/>
    </location>
</feature>
<feature type="transmembrane region" description="Helical" evidence="6">
    <location>
        <begin position="323"/>
        <end position="346"/>
    </location>
</feature>
<accession>A0A8T9SS45</accession>
<feature type="transmembrane region" description="Helical" evidence="6">
    <location>
        <begin position="105"/>
        <end position="129"/>
    </location>
</feature>
<dbReference type="GO" id="GO:0015171">
    <property type="term" value="F:amino acid transmembrane transporter activity"/>
    <property type="evidence" value="ECO:0007669"/>
    <property type="project" value="TreeGrafter"/>
</dbReference>
<feature type="transmembrane region" description="Helical" evidence="6">
    <location>
        <begin position="431"/>
        <end position="451"/>
    </location>
</feature>
<feature type="transmembrane region" description="Helical" evidence="6">
    <location>
        <begin position="34"/>
        <end position="56"/>
    </location>
</feature>
<evidence type="ECO:0000313" key="8">
    <source>
        <dbReference type="Proteomes" id="UP000829925"/>
    </source>
</evidence>
<dbReference type="RefSeq" id="WP_245091027.1">
    <property type="nucleotide sequence ID" value="NZ_CP095053.1"/>
</dbReference>
<keyword evidence="2" id="KW-0813">Transport</keyword>
<evidence type="ECO:0000256" key="5">
    <source>
        <dbReference type="ARBA" id="ARBA00023136"/>
    </source>
</evidence>
<organism evidence="7 8">
    <name type="scientific">Hymenobacter aerilatus</name>
    <dbReference type="NCBI Taxonomy" id="2932251"/>
    <lineage>
        <taxon>Bacteria</taxon>
        <taxon>Pseudomonadati</taxon>
        <taxon>Bacteroidota</taxon>
        <taxon>Cytophagia</taxon>
        <taxon>Cytophagales</taxon>
        <taxon>Hymenobacteraceae</taxon>
        <taxon>Hymenobacter</taxon>
    </lineage>
</organism>
<dbReference type="KEGG" id="haei:MUN82_12895"/>